<keyword evidence="11 12" id="KW-0472">Membrane</keyword>
<name>A0A0A2XMM8_9PAST</name>
<keyword evidence="10 13" id="KW-1133">Transmembrane helix</keyword>
<dbReference type="Proteomes" id="UP000030418">
    <property type="component" value="Unassembled WGS sequence"/>
</dbReference>
<evidence type="ECO:0000256" key="11">
    <source>
        <dbReference type="ARBA" id="ARBA00023136"/>
    </source>
</evidence>
<evidence type="ECO:0000256" key="9">
    <source>
        <dbReference type="ARBA" id="ARBA00022748"/>
    </source>
</evidence>
<evidence type="ECO:0000256" key="12">
    <source>
        <dbReference type="PIRNR" id="PIRNR002764"/>
    </source>
</evidence>
<evidence type="ECO:0000256" key="5">
    <source>
        <dbReference type="ARBA" id="ARBA00022448"/>
    </source>
</evidence>
<feature type="transmembrane region" description="Helical" evidence="13">
    <location>
        <begin position="45"/>
        <end position="66"/>
    </location>
</feature>
<feature type="transmembrane region" description="Helical" evidence="13">
    <location>
        <begin position="21"/>
        <end position="39"/>
    </location>
</feature>
<keyword evidence="7 12" id="KW-0997">Cell inner membrane</keyword>
<protein>
    <recommendedName>
        <fullName evidence="4 12">Heme exporter protein B</fullName>
    </recommendedName>
</protein>
<dbReference type="PANTHER" id="PTHR30070:SF1">
    <property type="entry name" value="CYTOCHROME C BIOGENESIS B-RELATED"/>
    <property type="match status" value="1"/>
</dbReference>
<feature type="transmembrane region" description="Helical" evidence="13">
    <location>
        <begin position="192"/>
        <end position="215"/>
    </location>
</feature>
<feature type="transmembrane region" description="Helical" evidence="13">
    <location>
        <begin position="125"/>
        <end position="152"/>
    </location>
</feature>
<evidence type="ECO:0000313" key="14">
    <source>
        <dbReference type="EMBL" id="KGQ33586.1"/>
    </source>
</evidence>
<dbReference type="PANTHER" id="PTHR30070">
    <property type="entry name" value="HEME EXPORTER PROTEIN B"/>
    <property type="match status" value="1"/>
</dbReference>
<evidence type="ECO:0000256" key="3">
    <source>
        <dbReference type="ARBA" id="ARBA00010544"/>
    </source>
</evidence>
<dbReference type="InterPro" id="IPR003544">
    <property type="entry name" value="Cyt_c_biogenesis_CcmB"/>
</dbReference>
<gene>
    <name evidence="14" type="ORF">P375_03100</name>
</gene>
<dbReference type="RefSeq" id="WP_039134192.1">
    <property type="nucleotide sequence ID" value="NZ_JPXY01000014.1"/>
</dbReference>
<comment type="subcellular location">
    <subcellularLocation>
        <location evidence="2">Cell inner membrane</location>
        <topology evidence="2">Multi-pass membrane protein</topology>
    </subcellularLocation>
</comment>
<evidence type="ECO:0000256" key="4">
    <source>
        <dbReference type="ARBA" id="ARBA00016452"/>
    </source>
</evidence>
<evidence type="ECO:0000256" key="8">
    <source>
        <dbReference type="ARBA" id="ARBA00022692"/>
    </source>
</evidence>
<feature type="transmembrane region" description="Helical" evidence="13">
    <location>
        <begin position="97"/>
        <end position="119"/>
    </location>
</feature>
<dbReference type="EMBL" id="JPXY01000014">
    <property type="protein sequence ID" value="KGQ33586.1"/>
    <property type="molecule type" value="Genomic_DNA"/>
</dbReference>
<proteinExistence type="inferred from homology"/>
<dbReference type="Pfam" id="PF03379">
    <property type="entry name" value="CcmB"/>
    <property type="match status" value="1"/>
</dbReference>
<keyword evidence="6 12" id="KW-1003">Cell membrane</keyword>
<dbReference type="InterPro" id="IPR026031">
    <property type="entry name" value="Cyt_c_CcmB_bac"/>
</dbReference>
<evidence type="ECO:0000256" key="10">
    <source>
        <dbReference type="ARBA" id="ARBA00022989"/>
    </source>
</evidence>
<evidence type="ECO:0000313" key="15">
    <source>
        <dbReference type="Proteomes" id="UP000030418"/>
    </source>
</evidence>
<comment type="function">
    <text evidence="1 12">Required for the export of heme to the periplasm for the biogenesis of c-type cytochromes.</text>
</comment>
<comment type="similarity">
    <text evidence="3 12">Belongs to the CcmB/CycW/HelB family.</text>
</comment>
<dbReference type="AlphaFoldDB" id="A0A0A2XMM8"/>
<keyword evidence="8 13" id="KW-0812">Transmembrane</keyword>
<keyword evidence="15" id="KW-1185">Reference proteome</keyword>
<dbReference type="NCBIfam" id="TIGR01190">
    <property type="entry name" value="ccmB"/>
    <property type="match status" value="1"/>
</dbReference>
<sequence>MIFYEVIKRELQIAMRKPGEILNPLWFFLIVITLFPLVVGPEPQLLSRIAPGIVWVAALLSALLSFERLFKDDYLDGSLEQLILLPMPLAMTALAKIFSHWLLTGFPLILLSPIAALLLSLEVDVWWALVQTLFIGTPILSCLGAVGVALTVGLRKGGVLLSLLVVPLFIPVLIFTAAVLDAASLHLAYGGQLAILGAMLVLALVSCPFAVAAALRVSLQ</sequence>
<dbReference type="GO" id="GO:0015232">
    <property type="term" value="F:heme transmembrane transporter activity"/>
    <property type="evidence" value="ECO:0007669"/>
    <property type="project" value="InterPro"/>
</dbReference>
<reference evidence="14 15" key="1">
    <citation type="submission" date="2014-08" db="EMBL/GenBank/DDBJ databases">
        <title>Chaperone-usher fimbriae in a diverse selection of Gallibacterium genomes.</title>
        <authorList>
            <person name="Kudirkiene E."/>
            <person name="Bager R.J."/>
            <person name="Johnson T.J."/>
            <person name="Bojesen A.M."/>
        </authorList>
    </citation>
    <scope>NUCLEOTIDE SEQUENCE [LARGE SCALE GENOMIC DNA]</scope>
    <source>
        <strain evidence="14 15">CCM5976</strain>
    </source>
</reference>
<dbReference type="GO" id="GO:1903607">
    <property type="term" value="P:cytochrome c biosynthetic process"/>
    <property type="evidence" value="ECO:0007669"/>
    <property type="project" value="TreeGrafter"/>
</dbReference>
<organism evidence="14 15">
    <name type="scientific">Gallibacterium genomosp. 2</name>
    <dbReference type="NCBI Taxonomy" id="155517"/>
    <lineage>
        <taxon>Bacteria</taxon>
        <taxon>Pseudomonadati</taxon>
        <taxon>Pseudomonadota</taxon>
        <taxon>Gammaproteobacteria</taxon>
        <taxon>Pasteurellales</taxon>
        <taxon>Pasteurellaceae</taxon>
        <taxon>Gallibacterium</taxon>
    </lineage>
</organism>
<feature type="transmembrane region" description="Helical" evidence="13">
    <location>
        <begin position="159"/>
        <end position="180"/>
    </location>
</feature>
<keyword evidence="5 12" id="KW-0813">Transport</keyword>
<keyword evidence="9 12" id="KW-0201">Cytochrome c-type biogenesis</keyword>
<comment type="caution">
    <text evidence="14">The sequence shown here is derived from an EMBL/GenBank/DDBJ whole genome shotgun (WGS) entry which is preliminary data.</text>
</comment>
<accession>A0A0A2XMM8</accession>
<evidence type="ECO:0000256" key="6">
    <source>
        <dbReference type="ARBA" id="ARBA00022475"/>
    </source>
</evidence>
<evidence type="ECO:0000256" key="1">
    <source>
        <dbReference type="ARBA" id="ARBA00002442"/>
    </source>
</evidence>
<dbReference type="PRINTS" id="PR01414">
    <property type="entry name" value="CCMBBIOGNSIS"/>
</dbReference>
<evidence type="ECO:0000256" key="13">
    <source>
        <dbReference type="SAM" id="Phobius"/>
    </source>
</evidence>
<dbReference type="GO" id="GO:0017004">
    <property type="term" value="P:cytochrome complex assembly"/>
    <property type="evidence" value="ECO:0007669"/>
    <property type="project" value="UniProtKB-KW"/>
</dbReference>
<dbReference type="PIRSF" id="PIRSF002764">
    <property type="entry name" value="CcmB"/>
    <property type="match status" value="1"/>
</dbReference>
<evidence type="ECO:0000256" key="7">
    <source>
        <dbReference type="ARBA" id="ARBA00022519"/>
    </source>
</evidence>
<dbReference type="GO" id="GO:0005886">
    <property type="term" value="C:plasma membrane"/>
    <property type="evidence" value="ECO:0007669"/>
    <property type="project" value="UniProtKB-SubCell"/>
</dbReference>
<evidence type="ECO:0000256" key="2">
    <source>
        <dbReference type="ARBA" id="ARBA00004429"/>
    </source>
</evidence>